<dbReference type="Pfam" id="PF03006">
    <property type="entry name" value="HlyIII"/>
    <property type="match status" value="1"/>
</dbReference>
<feature type="transmembrane region" description="Helical" evidence="8">
    <location>
        <begin position="281"/>
        <end position="301"/>
    </location>
</feature>
<dbReference type="GO" id="GO:0006882">
    <property type="term" value="P:intracellular zinc ion homeostasis"/>
    <property type="evidence" value="ECO:0007669"/>
    <property type="project" value="TreeGrafter"/>
</dbReference>
<gene>
    <name evidence="9" type="ORF">BB8028_0002g11260</name>
</gene>
<proteinExistence type="inferred from homology"/>
<dbReference type="GO" id="GO:0038023">
    <property type="term" value="F:signaling receptor activity"/>
    <property type="evidence" value="ECO:0007669"/>
    <property type="project" value="TreeGrafter"/>
</dbReference>
<keyword evidence="5 8" id="KW-0472">Membrane</keyword>
<comment type="subcellular location">
    <subcellularLocation>
        <location evidence="1">Membrane</location>
        <topology evidence="1">Multi-pass membrane protein</topology>
    </subcellularLocation>
</comment>
<evidence type="ECO:0000256" key="8">
    <source>
        <dbReference type="SAM" id="Phobius"/>
    </source>
</evidence>
<reference evidence="9 10" key="1">
    <citation type="submission" date="2016-07" db="EMBL/GenBank/DDBJ databases">
        <title>Comparative genomics of the entomopathogenic fungus Beauveria bassiana.</title>
        <authorList>
            <person name="Valero Jimenez C.A."/>
            <person name="Zwaan B.J."/>
            <person name="Van Kan J.A."/>
            <person name="Takken W."/>
            <person name="Debets A.J."/>
            <person name="Schoustra S.E."/>
            <person name="Koenraadt C.J."/>
        </authorList>
    </citation>
    <scope>NUCLEOTIDE SEQUENCE [LARGE SCALE GENOMIC DNA]</scope>
    <source>
        <strain evidence="9 10">ARSEF 8028</strain>
    </source>
</reference>
<evidence type="ECO:0000256" key="3">
    <source>
        <dbReference type="ARBA" id="ARBA00022692"/>
    </source>
</evidence>
<evidence type="ECO:0008006" key="11">
    <source>
        <dbReference type="Google" id="ProtNLM"/>
    </source>
</evidence>
<organism evidence="9 10">
    <name type="scientific">Beauveria bassiana</name>
    <name type="common">White muscardine disease fungus</name>
    <name type="synonym">Tritirachium shiotae</name>
    <dbReference type="NCBI Taxonomy" id="176275"/>
    <lineage>
        <taxon>Eukaryota</taxon>
        <taxon>Fungi</taxon>
        <taxon>Dikarya</taxon>
        <taxon>Ascomycota</taxon>
        <taxon>Pezizomycotina</taxon>
        <taxon>Sordariomycetes</taxon>
        <taxon>Hypocreomycetidae</taxon>
        <taxon>Hypocreales</taxon>
        <taxon>Cordycipitaceae</taxon>
        <taxon>Beauveria</taxon>
    </lineage>
</organism>
<evidence type="ECO:0000256" key="1">
    <source>
        <dbReference type="ARBA" id="ARBA00004141"/>
    </source>
</evidence>
<dbReference type="OrthoDB" id="4866428at2759"/>
<feature type="transmembrane region" description="Helical" evidence="8">
    <location>
        <begin position="243"/>
        <end position="261"/>
    </location>
</feature>
<evidence type="ECO:0000256" key="2">
    <source>
        <dbReference type="ARBA" id="ARBA00007018"/>
    </source>
</evidence>
<keyword evidence="6" id="KW-0479">Metal-binding</keyword>
<feature type="binding site" evidence="6">
    <location>
        <position position="283"/>
    </location>
    <ligand>
        <name>Zn(2+)</name>
        <dbReference type="ChEBI" id="CHEBI:29105"/>
    </ligand>
</feature>
<dbReference type="GO" id="GO:0046872">
    <property type="term" value="F:metal ion binding"/>
    <property type="evidence" value="ECO:0007669"/>
    <property type="project" value="UniProtKB-KW"/>
</dbReference>
<feature type="binding site" evidence="6">
    <location>
        <position position="133"/>
    </location>
    <ligand>
        <name>Zn(2+)</name>
        <dbReference type="ChEBI" id="CHEBI:29105"/>
    </ligand>
</feature>
<evidence type="ECO:0000256" key="6">
    <source>
        <dbReference type="PIRSR" id="PIRSR604254-1"/>
    </source>
</evidence>
<dbReference type="EMBL" id="JRHA01000002">
    <property type="protein sequence ID" value="PQK10807.1"/>
    <property type="molecule type" value="Genomic_DNA"/>
</dbReference>
<dbReference type="AlphaFoldDB" id="A0A2S7Y3S5"/>
<evidence type="ECO:0000313" key="9">
    <source>
        <dbReference type="EMBL" id="PQK10807.1"/>
    </source>
</evidence>
<evidence type="ECO:0000256" key="5">
    <source>
        <dbReference type="ARBA" id="ARBA00023136"/>
    </source>
</evidence>
<feature type="transmembrane region" description="Helical" evidence="8">
    <location>
        <begin position="212"/>
        <end position="231"/>
    </location>
</feature>
<evidence type="ECO:0000313" key="10">
    <source>
        <dbReference type="Proteomes" id="UP000237441"/>
    </source>
</evidence>
<dbReference type="InterPro" id="IPR004254">
    <property type="entry name" value="AdipoR/HlyIII-related"/>
</dbReference>
<keyword evidence="3 8" id="KW-0812">Transmembrane</keyword>
<dbReference type="PANTHER" id="PTHR20855">
    <property type="entry name" value="ADIPOR/PROGESTIN RECEPTOR-RELATED"/>
    <property type="match status" value="1"/>
</dbReference>
<evidence type="ECO:0000256" key="7">
    <source>
        <dbReference type="SAM" id="MobiDB-lite"/>
    </source>
</evidence>
<dbReference type="GO" id="GO:0016020">
    <property type="term" value="C:membrane"/>
    <property type="evidence" value="ECO:0007669"/>
    <property type="project" value="UniProtKB-SubCell"/>
</dbReference>
<feature type="transmembrane region" description="Helical" evidence="8">
    <location>
        <begin position="117"/>
        <end position="137"/>
    </location>
</feature>
<protein>
    <recommendedName>
        <fullName evidence="11">MPR-like GPCR protein</fullName>
    </recommendedName>
</protein>
<keyword evidence="4 8" id="KW-1133">Transmembrane helix</keyword>
<feature type="transmembrane region" description="Helical" evidence="8">
    <location>
        <begin position="76"/>
        <end position="97"/>
    </location>
</feature>
<feature type="transmembrane region" description="Helical" evidence="8">
    <location>
        <begin position="149"/>
        <end position="169"/>
    </location>
</feature>
<name>A0A2S7Y3S5_BEABA</name>
<evidence type="ECO:0000256" key="4">
    <source>
        <dbReference type="ARBA" id="ARBA00022989"/>
    </source>
</evidence>
<sequence>MPQPEIKKRKSKGVGANTAMESPTSTTEGGRTVTLYEASVWQRDNKYILSGYRRERASYFEMLTSLTFLHNETCNVYTHLIGALLLPLIAATVMRGLSQPHFQFSGVSGTDYTMFGIFFWSAEFCLLFSTAFHLFSAHSHEAEQFWHRMDLLGIVIVTMGTFIPGIYYIFFCELSLQRLHWFIVIISGFSTSALICIPAFRSLRWRKVKIGAYVLLGMSALVPLLHGSHLYGLEYMTQYSGMSWYLLELAVYGTGTALYAFRIPERFAPGRFDIWCSSHQLFHLCILGAMYIHIFGLMQAFTACHTLDMCDIQAAHKTRQRMLHSEGRI</sequence>
<accession>A0A2S7Y3S5</accession>
<feature type="binding site" evidence="6">
    <location>
        <position position="279"/>
    </location>
    <ligand>
        <name>Zn(2+)</name>
        <dbReference type="ChEBI" id="CHEBI:29105"/>
    </ligand>
</feature>
<dbReference type="PANTHER" id="PTHR20855:SF52">
    <property type="entry name" value="ADIPONECTIN RECEPTOR PROTEIN"/>
    <property type="match status" value="1"/>
</dbReference>
<feature type="region of interest" description="Disordered" evidence="7">
    <location>
        <begin position="1"/>
        <end position="29"/>
    </location>
</feature>
<feature type="compositionally biased region" description="Polar residues" evidence="7">
    <location>
        <begin position="19"/>
        <end position="29"/>
    </location>
</feature>
<feature type="transmembrane region" description="Helical" evidence="8">
    <location>
        <begin position="181"/>
        <end position="200"/>
    </location>
</feature>
<dbReference type="Proteomes" id="UP000237441">
    <property type="component" value="Unassembled WGS sequence"/>
</dbReference>
<comment type="caution">
    <text evidence="9">The sequence shown here is derived from an EMBL/GenBank/DDBJ whole genome shotgun (WGS) entry which is preliminary data.</text>
</comment>
<comment type="similarity">
    <text evidence="2">Belongs to the ADIPOR family.</text>
</comment>
<keyword evidence="6" id="KW-0862">Zinc</keyword>